<dbReference type="PROSITE" id="PS51450">
    <property type="entry name" value="LRR"/>
    <property type="match status" value="2"/>
</dbReference>
<dbReference type="SUPFAM" id="SSF63825">
    <property type="entry name" value="YWTD domain"/>
    <property type="match status" value="1"/>
</dbReference>
<gene>
    <name evidence="7" type="ORF">MGAL_10B050311</name>
</gene>
<feature type="domain" description="Apple" evidence="6">
    <location>
        <begin position="630"/>
        <end position="709"/>
    </location>
</feature>
<keyword evidence="1" id="KW-0433">Leucine-rich repeat</keyword>
<evidence type="ECO:0000256" key="4">
    <source>
        <dbReference type="SAM" id="Coils"/>
    </source>
</evidence>
<dbReference type="InterPro" id="IPR001611">
    <property type="entry name" value="Leu-rich_rpt"/>
</dbReference>
<evidence type="ECO:0008006" key="9">
    <source>
        <dbReference type="Google" id="ProtNLM"/>
    </source>
</evidence>
<evidence type="ECO:0000256" key="2">
    <source>
        <dbReference type="ARBA" id="ARBA00022737"/>
    </source>
</evidence>
<name>A0A8B6CL89_MYTGA</name>
<dbReference type="Proteomes" id="UP000596742">
    <property type="component" value="Unassembled WGS sequence"/>
</dbReference>
<dbReference type="SMART" id="SM00369">
    <property type="entry name" value="LRR_TYP"/>
    <property type="match status" value="2"/>
</dbReference>
<dbReference type="AlphaFoldDB" id="A0A8B6CL89"/>
<reference evidence="7" key="1">
    <citation type="submission" date="2018-11" db="EMBL/GenBank/DDBJ databases">
        <authorList>
            <person name="Alioto T."/>
            <person name="Alioto T."/>
        </authorList>
    </citation>
    <scope>NUCLEOTIDE SEQUENCE</scope>
</reference>
<keyword evidence="3" id="KW-0863">Zinc-finger</keyword>
<keyword evidence="3" id="KW-0862">Zinc</keyword>
<accession>A0A8B6CL89</accession>
<dbReference type="Gene3D" id="2.120.10.30">
    <property type="entry name" value="TolB, C-terminal domain"/>
    <property type="match status" value="1"/>
</dbReference>
<dbReference type="SUPFAM" id="SSF52058">
    <property type="entry name" value="L domain-like"/>
    <property type="match status" value="1"/>
</dbReference>
<dbReference type="InterPro" id="IPR003609">
    <property type="entry name" value="Pan_app"/>
</dbReference>
<dbReference type="InterPro" id="IPR032675">
    <property type="entry name" value="LRR_dom_sf"/>
</dbReference>
<organism evidence="7 8">
    <name type="scientific">Mytilus galloprovincialis</name>
    <name type="common">Mediterranean mussel</name>
    <dbReference type="NCBI Taxonomy" id="29158"/>
    <lineage>
        <taxon>Eukaryota</taxon>
        <taxon>Metazoa</taxon>
        <taxon>Spiralia</taxon>
        <taxon>Lophotrochozoa</taxon>
        <taxon>Mollusca</taxon>
        <taxon>Bivalvia</taxon>
        <taxon>Autobranchia</taxon>
        <taxon>Pteriomorphia</taxon>
        <taxon>Mytilida</taxon>
        <taxon>Mytiloidea</taxon>
        <taxon>Mytilidae</taxon>
        <taxon>Mytilinae</taxon>
        <taxon>Mytilus</taxon>
    </lineage>
</organism>
<sequence>MDVNDEKDLCSPCKFKGKQKEATKWCTECDETLCTTCHEHHNVNIFSKEHHVIPVVGKHMLKSLHIPLTEYCEDHEKEKDLYCSTHKENICLTCSQTSHGKCEPAVRLCEVYKNAKSSSFVSVLENDVIVVMEELNDIIKDRENNKLQLEKQRTEILDTVKDIRKCINAQLDQVENKITEDLTAQFEKYNLDIDKNVRLLTDHLNVIKEIQKKMETLKEYASDSQTFIGASELEKNLCSEQVMVASFLKKIKSFNIDIKKNEDIFVTCRKIKSFGDIQVTALETGYCIFNKIKGQYPIGIEPKIMSSFSKALEIKIPQTASIDKCAILPNKQMIFVDTNNKKLILVNEDGTHNRNINMNSSPFDIAVIGNEKIAMSFPLSTRKRIEIISTTNYQSVHEIFFKKKCYGIAYDNGNLFVIVKSEGIFVMDLCGELRFSLPIEGKGLLNIHVKNDRIYCSDENNDTVQCYDMKGTVIWTLKDSNLRSPRILESNSIKDIPQGVFSTLQTLEQLYLDSNKIRELPAHAFRSLTNLRVLNLQNNDITDLGEGVFNNQLRLMDIQLPRNEINLAEKGVFRGLYELEELNLSENPLICNCALVSLKGLYIVLNHGDGIICTEMVGADLGNVPDYELCTNKGDYCRQENVTIINGYSIDTVYGISVIRCAFMCDVNQECNAFQHLDDMERVCSLWNIRDKSSWLTNVTQYVDLFDRC</sequence>
<keyword evidence="4" id="KW-0175">Coiled coil</keyword>
<dbReference type="InterPro" id="IPR011042">
    <property type="entry name" value="6-blade_b-propeller_TolB-like"/>
</dbReference>
<dbReference type="Gene3D" id="3.80.10.10">
    <property type="entry name" value="Ribonuclease Inhibitor"/>
    <property type="match status" value="1"/>
</dbReference>
<dbReference type="PANTHER" id="PTHR24366">
    <property type="entry name" value="IG(IMMUNOGLOBULIN) AND LRR(LEUCINE RICH REPEAT) DOMAINS"/>
    <property type="match status" value="1"/>
</dbReference>
<dbReference type="PROSITE" id="PS50948">
    <property type="entry name" value="PAN"/>
    <property type="match status" value="1"/>
</dbReference>
<feature type="coiled-coil region" evidence="4">
    <location>
        <begin position="132"/>
        <end position="177"/>
    </location>
</feature>
<dbReference type="InterPro" id="IPR003591">
    <property type="entry name" value="Leu-rich_rpt_typical-subtyp"/>
</dbReference>
<dbReference type="SUPFAM" id="SSF57845">
    <property type="entry name" value="B-box zinc-binding domain"/>
    <property type="match status" value="1"/>
</dbReference>
<keyword evidence="8" id="KW-1185">Reference proteome</keyword>
<evidence type="ECO:0000256" key="3">
    <source>
        <dbReference type="PROSITE-ProRule" id="PRU00024"/>
    </source>
</evidence>
<keyword evidence="2" id="KW-0677">Repeat</keyword>
<dbReference type="GO" id="GO:0008270">
    <property type="term" value="F:zinc ion binding"/>
    <property type="evidence" value="ECO:0007669"/>
    <property type="project" value="UniProtKB-KW"/>
</dbReference>
<dbReference type="PROSITE" id="PS50119">
    <property type="entry name" value="ZF_BBOX"/>
    <property type="match status" value="1"/>
</dbReference>
<dbReference type="InterPro" id="IPR000315">
    <property type="entry name" value="Znf_B-box"/>
</dbReference>
<evidence type="ECO:0000259" key="6">
    <source>
        <dbReference type="PROSITE" id="PS50948"/>
    </source>
</evidence>
<dbReference type="PANTHER" id="PTHR24366:SF96">
    <property type="entry name" value="LEUCINE RICH REPEAT CONTAINING 53"/>
    <property type="match status" value="1"/>
</dbReference>
<keyword evidence="3" id="KW-0479">Metal-binding</keyword>
<dbReference type="Gene3D" id="3.30.160.60">
    <property type="entry name" value="Classic Zinc Finger"/>
    <property type="match status" value="1"/>
</dbReference>
<dbReference type="CDD" id="cd19757">
    <property type="entry name" value="Bbox1"/>
    <property type="match status" value="1"/>
</dbReference>
<dbReference type="OrthoDB" id="6089885at2759"/>
<evidence type="ECO:0000259" key="5">
    <source>
        <dbReference type="PROSITE" id="PS50119"/>
    </source>
</evidence>
<evidence type="ECO:0000256" key="1">
    <source>
        <dbReference type="ARBA" id="ARBA00022614"/>
    </source>
</evidence>
<dbReference type="EMBL" id="UYJE01002025">
    <property type="protein sequence ID" value="VDI07205.1"/>
    <property type="molecule type" value="Genomic_DNA"/>
</dbReference>
<evidence type="ECO:0000313" key="8">
    <source>
        <dbReference type="Proteomes" id="UP000596742"/>
    </source>
</evidence>
<dbReference type="Pfam" id="PF13855">
    <property type="entry name" value="LRR_8"/>
    <property type="match status" value="1"/>
</dbReference>
<comment type="caution">
    <text evidence="7">The sequence shown here is derived from an EMBL/GenBank/DDBJ whole genome shotgun (WGS) entry which is preliminary data.</text>
</comment>
<protein>
    <recommendedName>
        <fullName evidence="9">B box-type domain-containing protein</fullName>
    </recommendedName>
</protein>
<feature type="domain" description="B box-type" evidence="5">
    <location>
        <begin position="5"/>
        <end position="55"/>
    </location>
</feature>
<evidence type="ECO:0000313" key="7">
    <source>
        <dbReference type="EMBL" id="VDI07205.1"/>
    </source>
</evidence>
<proteinExistence type="predicted"/>